<dbReference type="EMBL" id="QGNW01000256">
    <property type="protein sequence ID" value="RVW81119.1"/>
    <property type="molecule type" value="Genomic_DNA"/>
</dbReference>
<gene>
    <name evidence="2" type="ORF">CK203_044695</name>
</gene>
<evidence type="ECO:0000313" key="2">
    <source>
        <dbReference type="EMBL" id="RVW81119.1"/>
    </source>
</evidence>
<proteinExistence type="predicted"/>
<protein>
    <recommendedName>
        <fullName evidence="1">Retroviral polymerase SH3-like domain-containing protein</fullName>
    </recommendedName>
</protein>
<name>A0A438H9Q2_VITVI</name>
<evidence type="ECO:0000313" key="3">
    <source>
        <dbReference type="Proteomes" id="UP000288805"/>
    </source>
</evidence>
<organism evidence="2 3">
    <name type="scientific">Vitis vinifera</name>
    <name type="common">Grape</name>
    <dbReference type="NCBI Taxonomy" id="29760"/>
    <lineage>
        <taxon>Eukaryota</taxon>
        <taxon>Viridiplantae</taxon>
        <taxon>Streptophyta</taxon>
        <taxon>Embryophyta</taxon>
        <taxon>Tracheophyta</taxon>
        <taxon>Spermatophyta</taxon>
        <taxon>Magnoliopsida</taxon>
        <taxon>eudicotyledons</taxon>
        <taxon>Gunneridae</taxon>
        <taxon>Pentapetalae</taxon>
        <taxon>rosids</taxon>
        <taxon>Vitales</taxon>
        <taxon>Vitaceae</taxon>
        <taxon>Viteae</taxon>
        <taxon>Vitis</taxon>
    </lineage>
</organism>
<dbReference type="Proteomes" id="UP000288805">
    <property type="component" value="Unassembled WGS sequence"/>
</dbReference>
<evidence type="ECO:0000259" key="1">
    <source>
        <dbReference type="Pfam" id="PF25597"/>
    </source>
</evidence>
<dbReference type="AlphaFoldDB" id="A0A438H9Q2"/>
<accession>A0A438H9Q2</accession>
<dbReference type="Pfam" id="PF25597">
    <property type="entry name" value="SH3_retrovirus"/>
    <property type="match status" value="1"/>
</dbReference>
<feature type="domain" description="Retroviral polymerase SH3-like" evidence="1">
    <location>
        <begin position="31"/>
        <end position="93"/>
    </location>
</feature>
<dbReference type="InterPro" id="IPR057670">
    <property type="entry name" value="SH3_retrovirus"/>
</dbReference>
<reference evidence="2 3" key="1">
    <citation type="journal article" date="2018" name="PLoS Genet.">
        <title>Population sequencing reveals clonal diversity and ancestral inbreeding in the grapevine cultivar Chardonnay.</title>
        <authorList>
            <person name="Roach M.J."/>
            <person name="Johnson D.L."/>
            <person name="Bohlmann J."/>
            <person name="van Vuuren H.J."/>
            <person name="Jones S.J."/>
            <person name="Pretorius I.S."/>
            <person name="Schmidt S.A."/>
            <person name="Borneman A.R."/>
        </authorList>
    </citation>
    <scope>NUCLEOTIDE SEQUENCE [LARGE SCALE GENOMIC DNA]</scope>
    <source>
        <strain evidence="3">cv. Chardonnay</strain>
        <tissue evidence="2">Leaf</tissue>
    </source>
</reference>
<sequence length="162" mass="17973">MPSSVLHDQIPHSLLFPDQPLYFLPPRVFGCTCFVHILTLGQDKLSARATKCIFLGYSRLQKGYRCYSFETDRYFLFVDVTFFEDSSFFSTSESLPVSEILPLPIIAPPDAVPSRPLQVYHRRHRVAVPPSLAEVPADSLPIPSASSAPCHGLSRSLSSCGT</sequence>
<comment type="caution">
    <text evidence="2">The sequence shown here is derived from an EMBL/GenBank/DDBJ whole genome shotgun (WGS) entry which is preliminary data.</text>
</comment>